<dbReference type="Pfam" id="PF18911">
    <property type="entry name" value="PKD_4"/>
    <property type="match status" value="1"/>
</dbReference>
<dbReference type="PROSITE" id="PS50093">
    <property type="entry name" value="PKD"/>
    <property type="match status" value="3"/>
</dbReference>
<organism evidence="2 3">
    <name type="scientific">Pedobacter nyackensis</name>
    <dbReference type="NCBI Taxonomy" id="475255"/>
    <lineage>
        <taxon>Bacteria</taxon>
        <taxon>Pseudomonadati</taxon>
        <taxon>Bacteroidota</taxon>
        <taxon>Sphingobacteriia</taxon>
        <taxon>Sphingobacteriales</taxon>
        <taxon>Sphingobacteriaceae</taxon>
        <taxon>Pedobacter</taxon>
    </lineage>
</organism>
<feature type="domain" description="PKD" evidence="1">
    <location>
        <begin position="18"/>
        <end position="83"/>
    </location>
</feature>
<proteinExistence type="predicted"/>
<dbReference type="Proteomes" id="UP000192678">
    <property type="component" value="Unassembled WGS sequence"/>
</dbReference>
<dbReference type="EMBL" id="FWYB01000003">
    <property type="protein sequence ID" value="SMC79372.1"/>
    <property type="molecule type" value="Genomic_DNA"/>
</dbReference>
<dbReference type="SUPFAM" id="SSF49299">
    <property type="entry name" value="PKD domain"/>
    <property type="match status" value="3"/>
</dbReference>
<accession>A0A1W2C396</accession>
<dbReference type="Pfam" id="PF00801">
    <property type="entry name" value="PKD"/>
    <property type="match status" value="2"/>
</dbReference>
<feature type="domain" description="PKD" evidence="1">
    <location>
        <begin position="113"/>
        <end position="175"/>
    </location>
</feature>
<gene>
    <name evidence="2" type="ORF">SAMN04488101_10374</name>
</gene>
<name>A0A1W2C396_9SPHI</name>
<dbReference type="Pfam" id="PF13385">
    <property type="entry name" value="Laminin_G_3"/>
    <property type="match status" value="1"/>
</dbReference>
<dbReference type="InterPro" id="IPR013320">
    <property type="entry name" value="ConA-like_dom_sf"/>
</dbReference>
<dbReference type="InterPro" id="IPR000601">
    <property type="entry name" value="PKD_dom"/>
</dbReference>
<dbReference type="CDD" id="cd00146">
    <property type="entry name" value="PKD"/>
    <property type="match status" value="3"/>
</dbReference>
<dbReference type="SMART" id="SM00089">
    <property type="entry name" value="PKD"/>
    <property type="match status" value="3"/>
</dbReference>
<sequence>MVTSVYWMSCKKNELQELKADFSASTQEVKAGAEVVFTDVSEGQPASWNWVFEGGIPETSNLSTPTVRYDKPGTYAVTLVLKNGSQESVGTKEGFITVGYNDVNPDFEASIISALEGETIKFTDKTTGLPQTWNWEFRSKDGATVLTATQQNPEVKFMVPGIYTAKLVASNPKSSKEIVKTDYLTIIDKFSVIAEFESEATATYGGGQIQFTDKSIGNATSWAWTFEGATQTSSNAQNPKVTYPTAGRFKVKLVASNPVKSSTIEKESYVLVVPSSGLSAFFPFNGNVKDVGPSGTIGTVTGTIAFTAADRKSVTSNVAEFNGASYIVVNDHAAYNFGKGDYSVATWIKTNRTNRMLIWMESGGLGSKDNQTWLRLGANTTTQLIGFATEDAVSGSFLGMSEAEKGKMYDNVWHHVVCVRQGLVTRVYVDGVKAKEVTSTNGIKEVSNTGNFKIGAQEGATSFSNYFNGQLDDMIIYKKALSQAEITALFNL</sequence>
<dbReference type="Gene3D" id="2.60.40.10">
    <property type="entry name" value="Immunoglobulins"/>
    <property type="match status" value="3"/>
</dbReference>
<dbReference type="Gene3D" id="2.60.120.200">
    <property type="match status" value="1"/>
</dbReference>
<evidence type="ECO:0000259" key="1">
    <source>
        <dbReference type="PROSITE" id="PS50093"/>
    </source>
</evidence>
<dbReference type="STRING" id="475255.SAMN04488101_10374"/>
<dbReference type="GO" id="GO:0004553">
    <property type="term" value="F:hydrolase activity, hydrolyzing O-glycosyl compounds"/>
    <property type="evidence" value="ECO:0007669"/>
    <property type="project" value="UniProtKB-ARBA"/>
</dbReference>
<dbReference type="InterPro" id="IPR013783">
    <property type="entry name" value="Ig-like_fold"/>
</dbReference>
<dbReference type="InterPro" id="IPR022409">
    <property type="entry name" value="PKD/Chitinase_dom"/>
</dbReference>
<evidence type="ECO:0000313" key="2">
    <source>
        <dbReference type="EMBL" id="SMC79372.1"/>
    </source>
</evidence>
<dbReference type="SUPFAM" id="SSF49899">
    <property type="entry name" value="Concanavalin A-like lectins/glucanases"/>
    <property type="match status" value="1"/>
</dbReference>
<dbReference type="InterPro" id="IPR035986">
    <property type="entry name" value="PKD_dom_sf"/>
</dbReference>
<protein>
    <submittedName>
        <fullName evidence="2">PKD repeat-containing protein</fullName>
    </submittedName>
</protein>
<feature type="domain" description="PKD" evidence="1">
    <location>
        <begin position="208"/>
        <end position="272"/>
    </location>
</feature>
<reference evidence="2 3" key="1">
    <citation type="submission" date="2017-04" db="EMBL/GenBank/DDBJ databases">
        <authorList>
            <person name="Afonso C.L."/>
            <person name="Miller P.J."/>
            <person name="Scott M.A."/>
            <person name="Spackman E."/>
            <person name="Goraichik I."/>
            <person name="Dimitrov K.M."/>
            <person name="Suarez D.L."/>
            <person name="Swayne D.E."/>
        </authorList>
    </citation>
    <scope>NUCLEOTIDE SEQUENCE [LARGE SCALE GENOMIC DNA]</scope>
    <source>
        <strain evidence="2 3">DSM 19625</strain>
    </source>
</reference>
<dbReference type="GO" id="GO:0005975">
    <property type="term" value="P:carbohydrate metabolic process"/>
    <property type="evidence" value="ECO:0007669"/>
    <property type="project" value="UniProtKB-ARBA"/>
</dbReference>
<keyword evidence="3" id="KW-1185">Reference proteome</keyword>
<evidence type="ECO:0000313" key="3">
    <source>
        <dbReference type="Proteomes" id="UP000192678"/>
    </source>
</evidence>
<dbReference type="AlphaFoldDB" id="A0A1W2C396"/>